<gene>
    <name evidence="2" type="ORF">Golax_001403</name>
</gene>
<reference evidence="2 3" key="1">
    <citation type="journal article" date="2019" name="Genome Biol. Evol.">
        <title>Insights into the evolution of the New World diploid cottons (Gossypium, subgenus Houzingenia) based on genome sequencing.</title>
        <authorList>
            <person name="Grover C.E."/>
            <person name="Arick M.A. 2nd"/>
            <person name="Thrash A."/>
            <person name="Conover J.L."/>
            <person name="Sanders W.S."/>
            <person name="Peterson D.G."/>
            <person name="Frelichowski J.E."/>
            <person name="Scheffler J.A."/>
            <person name="Scheffler B.E."/>
            <person name="Wendel J.F."/>
        </authorList>
    </citation>
    <scope>NUCLEOTIDE SEQUENCE [LARGE SCALE GENOMIC DNA]</scope>
    <source>
        <strain evidence="2">4</strain>
        <tissue evidence="2">Leaf</tissue>
    </source>
</reference>
<protein>
    <submittedName>
        <fullName evidence="2">Uncharacterized protein</fullName>
    </submittedName>
</protein>
<keyword evidence="1" id="KW-1133">Transmembrane helix</keyword>
<evidence type="ECO:0000313" key="3">
    <source>
        <dbReference type="Proteomes" id="UP000593574"/>
    </source>
</evidence>
<proteinExistence type="predicted"/>
<name>A0A7J9AWQ6_9ROSI</name>
<keyword evidence="1" id="KW-0812">Transmembrane</keyword>
<sequence length="56" mass="6832">MILMFWTLYKPFLYSCLMSMLRTPSPHIPLWPRVLMFWIMILLILACNNPMFIRLI</sequence>
<keyword evidence="3" id="KW-1185">Reference proteome</keyword>
<comment type="caution">
    <text evidence="2">The sequence shown here is derived from an EMBL/GenBank/DDBJ whole genome shotgun (WGS) entry which is preliminary data.</text>
</comment>
<dbReference type="AlphaFoldDB" id="A0A7J9AWQ6"/>
<keyword evidence="1" id="KW-0472">Membrane</keyword>
<organism evidence="2 3">
    <name type="scientific">Gossypium laxum</name>
    <dbReference type="NCBI Taxonomy" id="34288"/>
    <lineage>
        <taxon>Eukaryota</taxon>
        <taxon>Viridiplantae</taxon>
        <taxon>Streptophyta</taxon>
        <taxon>Embryophyta</taxon>
        <taxon>Tracheophyta</taxon>
        <taxon>Spermatophyta</taxon>
        <taxon>Magnoliopsida</taxon>
        <taxon>eudicotyledons</taxon>
        <taxon>Gunneridae</taxon>
        <taxon>Pentapetalae</taxon>
        <taxon>rosids</taxon>
        <taxon>malvids</taxon>
        <taxon>Malvales</taxon>
        <taxon>Malvaceae</taxon>
        <taxon>Malvoideae</taxon>
        <taxon>Gossypium</taxon>
    </lineage>
</organism>
<accession>A0A7J9AWQ6</accession>
<evidence type="ECO:0000313" key="2">
    <source>
        <dbReference type="EMBL" id="MBA0728507.1"/>
    </source>
</evidence>
<evidence type="ECO:0000256" key="1">
    <source>
        <dbReference type="SAM" id="Phobius"/>
    </source>
</evidence>
<feature type="transmembrane region" description="Helical" evidence="1">
    <location>
        <begin position="30"/>
        <end position="47"/>
    </location>
</feature>
<dbReference type="EMBL" id="JABEZV010000013">
    <property type="protein sequence ID" value="MBA0728507.1"/>
    <property type="molecule type" value="Genomic_DNA"/>
</dbReference>
<dbReference type="Proteomes" id="UP000593574">
    <property type="component" value="Unassembled WGS sequence"/>
</dbReference>